<accession>A0A1G7FDE5</accession>
<dbReference type="RefSeq" id="WP_068305304.1">
    <property type="nucleotide sequence ID" value="NZ_FNAK01000010.1"/>
</dbReference>
<feature type="domain" description="Beta-lactamase-related" evidence="1">
    <location>
        <begin position="92"/>
        <end position="373"/>
    </location>
</feature>
<dbReference type="SUPFAM" id="SSF56601">
    <property type="entry name" value="beta-lactamase/transpeptidase-like"/>
    <property type="match status" value="1"/>
</dbReference>
<name>A0A1G7FDE5_9PROT</name>
<dbReference type="Proteomes" id="UP000183685">
    <property type="component" value="Unassembled WGS sequence"/>
</dbReference>
<dbReference type="AlphaFoldDB" id="A0A1G7FDE5"/>
<sequence>MTEAIKQLFDDQAAQPELGSVRDAYSGRLFPTTQIHTFRNIDKLFPTRVVGRGDRQPRPLQYRPLPLADMTIETDQGDYDFYDYVSRNRVTALLVTKDEKVALEQYEYGNTPDTRWMSMSMVKSISTTLVGAAMQDGLITSLDDPLTKYLPSLKGGSYDRVTVRHLLQMTSGVHWDETHTDPNSERRQVLELQIAQKPGAILDYMASLPRVAEPGTHWNYSTGETHVVGELVRAATGEYLADYLSRKIWSRLGMESDATWWLEAKDGLEVAGSGLSATLRDYARFAHFIMNGGVIDGEAILPDWWVAEAGASRVINGQDLDYGFMWWPVHPPAGTNFAPGFSARGIFGQYMYINPTERIVIVVWSARAKPLGSEVILDNDFFNAVVKTIR</sequence>
<evidence type="ECO:0000313" key="2">
    <source>
        <dbReference type="EMBL" id="SDE73949.1"/>
    </source>
</evidence>
<dbReference type="InterPro" id="IPR012338">
    <property type="entry name" value="Beta-lactam/transpept-like"/>
</dbReference>
<dbReference type="STRING" id="637679.GCA_001550055_02374"/>
<evidence type="ECO:0000259" key="1">
    <source>
        <dbReference type="Pfam" id="PF00144"/>
    </source>
</evidence>
<dbReference type="InterPro" id="IPR001466">
    <property type="entry name" value="Beta-lactam-related"/>
</dbReference>
<keyword evidence="3" id="KW-1185">Reference proteome</keyword>
<dbReference type="Pfam" id="PF00144">
    <property type="entry name" value="Beta-lactamase"/>
    <property type="match status" value="1"/>
</dbReference>
<dbReference type="EMBL" id="FNAK01000010">
    <property type="protein sequence ID" value="SDE73949.1"/>
    <property type="molecule type" value="Genomic_DNA"/>
</dbReference>
<reference evidence="2 3" key="1">
    <citation type="submission" date="2016-10" db="EMBL/GenBank/DDBJ databases">
        <authorList>
            <person name="de Groot N.N."/>
        </authorList>
    </citation>
    <scope>NUCLEOTIDE SEQUENCE [LARGE SCALE GENOMIC DNA]</scope>
    <source>
        <strain evidence="2 3">CGMCC 1.9109</strain>
    </source>
</reference>
<dbReference type="PANTHER" id="PTHR43283">
    <property type="entry name" value="BETA-LACTAMASE-RELATED"/>
    <property type="match status" value="1"/>
</dbReference>
<dbReference type="Gene3D" id="3.40.710.10">
    <property type="entry name" value="DD-peptidase/beta-lactamase superfamily"/>
    <property type="match status" value="1"/>
</dbReference>
<gene>
    <name evidence="2" type="ORF">SAMN04488071_3698</name>
</gene>
<protein>
    <recommendedName>
        <fullName evidence="1">Beta-lactamase-related domain-containing protein</fullName>
    </recommendedName>
</protein>
<dbReference type="PANTHER" id="PTHR43283:SF14">
    <property type="entry name" value="BLL8153 PROTEIN"/>
    <property type="match status" value="1"/>
</dbReference>
<organism evidence="2 3">
    <name type="scientific">Kordiimonas lacus</name>
    <dbReference type="NCBI Taxonomy" id="637679"/>
    <lineage>
        <taxon>Bacteria</taxon>
        <taxon>Pseudomonadati</taxon>
        <taxon>Pseudomonadota</taxon>
        <taxon>Alphaproteobacteria</taxon>
        <taxon>Kordiimonadales</taxon>
        <taxon>Kordiimonadaceae</taxon>
        <taxon>Kordiimonas</taxon>
    </lineage>
</organism>
<proteinExistence type="predicted"/>
<evidence type="ECO:0000313" key="3">
    <source>
        <dbReference type="Proteomes" id="UP000183685"/>
    </source>
</evidence>
<dbReference type="InterPro" id="IPR050789">
    <property type="entry name" value="Diverse_Enzym_Activities"/>
</dbReference>